<dbReference type="AlphaFoldDB" id="A0A8T1PQ52"/>
<dbReference type="PANTHER" id="PTHR33710:SF64">
    <property type="entry name" value="ENDONUCLEASE_EXONUCLEASE_PHOSPHATASE DOMAIN-CONTAINING PROTEIN"/>
    <property type="match status" value="1"/>
</dbReference>
<accession>A0A8T1PQ52</accession>
<proteinExistence type="predicted"/>
<keyword evidence="2" id="KW-1185">Reference proteome</keyword>
<gene>
    <name evidence="1" type="ORF">CIPAW_08G014800</name>
</gene>
<evidence type="ECO:0000313" key="1">
    <source>
        <dbReference type="EMBL" id="KAG6643843.1"/>
    </source>
</evidence>
<reference evidence="1" key="1">
    <citation type="submission" date="2020-12" db="EMBL/GenBank/DDBJ databases">
        <title>WGS assembly of Carya illinoinensis cv. Pawnee.</title>
        <authorList>
            <person name="Platts A."/>
            <person name="Shu S."/>
            <person name="Wright S."/>
            <person name="Barry K."/>
            <person name="Edger P."/>
            <person name="Pires J.C."/>
            <person name="Schmutz J."/>
        </authorList>
    </citation>
    <scope>NUCLEOTIDE SEQUENCE</scope>
    <source>
        <tissue evidence="1">Leaf</tissue>
    </source>
</reference>
<evidence type="ECO:0000313" key="2">
    <source>
        <dbReference type="Proteomes" id="UP000811609"/>
    </source>
</evidence>
<name>A0A8T1PQ52_CARIL</name>
<dbReference type="Proteomes" id="UP000811609">
    <property type="component" value="Chromosome 8"/>
</dbReference>
<dbReference type="EMBL" id="CM031816">
    <property type="protein sequence ID" value="KAG6643843.1"/>
    <property type="molecule type" value="Genomic_DNA"/>
</dbReference>
<dbReference type="PANTHER" id="PTHR33710">
    <property type="entry name" value="BNAC02G09200D PROTEIN"/>
    <property type="match status" value="1"/>
</dbReference>
<sequence>MRDFSYFISEQEPMDIPLTAGTFTWSNKREFPSQLRIDRFLLTPEWELHFPNVAQRRLPRICSNHFPIFLDCGDIQRSRRYFKFEIVA</sequence>
<comment type="caution">
    <text evidence="1">The sequence shown here is derived from an EMBL/GenBank/DDBJ whole genome shotgun (WGS) entry which is preliminary data.</text>
</comment>
<evidence type="ECO:0008006" key="3">
    <source>
        <dbReference type="Google" id="ProtNLM"/>
    </source>
</evidence>
<organism evidence="1 2">
    <name type="scientific">Carya illinoinensis</name>
    <name type="common">Pecan</name>
    <dbReference type="NCBI Taxonomy" id="32201"/>
    <lineage>
        <taxon>Eukaryota</taxon>
        <taxon>Viridiplantae</taxon>
        <taxon>Streptophyta</taxon>
        <taxon>Embryophyta</taxon>
        <taxon>Tracheophyta</taxon>
        <taxon>Spermatophyta</taxon>
        <taxon>Magnoliopsida</taxon>
        <taxon>eudicotyledons</taxon>
        <taxon>Gunneridae</taxon>
        <taxon>Pentapetalae</taxon>
        <taxon>rosids</taxon>
        <taxon>fabids</taxon>
        <taxon>Fagales</taxon>
        <taxon>Juglandaceae</taxon>
        <taxon>Carya</taxon>
    </lineage>
</organism>
<protein>
    <recommendedName>
        <fullName evidence="3">Endonuclease/exonuclease/phosphatase domain-containing protein</fullName>
    </recommendedName>
</protein>